<dbReference type="EC" id="2.7.13.3" evidence="2"/>
<dbReference type="PROSITE" id="PS50109">
    <property type="entry name" value="HIS_KIN"/>
    <property type="match status" value="1"/>
</dbReference>
<dbReference type="PROSITE" id="PS50112">
    <property type="entry name" value="PAS"/>
    <property type="match status" value="1"/>
</dbReference>
<evidence type="ECO:0000256" key="1">
    <source>
        <dbReference type="ARBA" id="ARBA00000085"/>
    </source>
</evidence>
<dbReference type="EMBL" id="CP026538">
    <property type="protein sequence ID" value="QAZ66061.1"/>
    <property type="molecule type" value="Genomic_DNA"/>
</dbReference>
<reference evidence="9 10" key="1">
    <citation type="submission" date="2018-02" db="EMBL/GenBank/DDBJ databases">
        <title>Genome sequence of Desulfovibrio carbinolicus DSM 3852.</title>
        <authorList>
            <person name="Wilbanks E."/>
            <person name="Skennerton C.T."/>
            <person name="Orphan V.J."/>
        </authorList>
    </citation>
    <scope>NUCLEOTIDE SEQUENCE [LARGE SCALE GENOMIC DNA]</scope>
    <source>
        <strain evidence="9 10">DSM 3852</strain>
    </source>
</reference>
<keyword evidence="5 9" id="KW-0418">Kinase</keyword>
<keyword evidence="3" id="KW-0597">Phosphoprotein</keyword>
<dbReference type="Pfam" id="PF13188">
    <property type="entry name" value="PAS_8"/>
    <property type="match status" value="1"/>
</dbReference>
<keyword evidence="6" id="KW-0472">Membrane</keyword>
<feature type="transmembrane region" description="Helical" evidence="6">
    <location>
        <begin position="12"/>
        <end position="33"/>
    </location>
</feature>
<keyword evidence="10" id="KW-1185">Reference proteome</keyword>
<feature type="domain" description="PAS" evidence="8">
    <location>
        <begin position="366"/>
        <end position="409"/>
    </location>
</feature>
<dbReference type="GO" id="GO:0000155">
    <property type="term" value="F:phosphorelay sensor kinase activity"/>
    <property type="evidence" value="ECO:0007669"/>
    <property type="project" value="InterPro"/>
</dbReference>
<sequence length="745" mass="82064">MDKHSSIQLYKIFVVAFFVCASPFVAVIAYVAWSEYGRERSAIELETTRAVSGLIVIQEKLTQNAKILLSTLANTEEFKRLDARAMSETFRNIKSVYNDYANFHAVYPDGAVFASAAPIPAGGVSLADRKHVIDVLATKGFAIGEYIISRLTFEPVLPFSYPVTDSQGNIVAILIAVVRLSNYAGYFSQAKLPEDSSIILLDHAFRTLLASNDRGEPRQVGSVNAVLRDAFLGNRHVFSSRAIDGIDRIYSIQGVTLGTTTKPYLFIAIGVPTEVARQRSLDALKLWIVLGVFVIAFSFIASLVLLKMKIALHCSKIYEAAVAFKDGLLAARTGLRAKDGDIGLVGEAFDAMAQAMEEGILALRETEARFRTLVEQAPEAIVVADVDREAIVLVNARAEALFGCTEQELRRHGVHRFYAPRQPDGKPVAESIRENWSRALAGEDIIVERWLVNAQGQHLVCEVRLVRFPSKNDVPMVRSSWIDITQRKREEEALRHAIQAAEAANRAKSIFLDNMSHEIRTPINGVNGMLLLMQSTDLDEEQRLYIENAKFACTRLSKLLTAILDYTTLEANGPQLENKFFSVVGLLNKVKDAHVELAIAKGLQFDVELDPAVPAHLLGDEGKVAKILGCLVENALKFTLEGFVQVTVFSAPRDTARGRSVVFAVADSGIGMEEDCLDSIFEPFFQGETSYTRQFQGAGLGLAFACRLARAMGGEIAVESRPEQGTTMWLLLPFRLPWSQIAGEG</sequence>
<dbReference type="InterPro" id="IPR000014">
    <property type="entry name" value="PAS"/>
</dbReference>
<dbReference type="SUPFAM" id="SSF55785">
    <property type="entry name" value="PYP-like sensor domain (PAS domain)"/>
    <property type="match status" value="1"/>
</dbReference>
<dbReference type="CDD" id="cd12914">
    <property type="entry name" value="PDC1_DGC_like"/>
    <property type="match status" value="1"/>
</dbReference>
<dbReference type="InterPro" id="IPR003661">
    <property type="entry name" value="HisK_dim/P_dom"/>
</dbReference>
<dbReference type="RefSeq" id="WP_129348978.1">
    <property type="nucleotide sequence ID" value="NZ_CP026538.1"/>
</dbReference>
<name>A0A4P6HG20_9BACT</name>
<evidence type="ECO:0000256" key="3">
    <source>
        <dbReference type="ARBA" id="ARBA00022553"/>
    </source>
</evidence>
<keyword evidence="4" id="KW-0808">Transferase</keyword>
<dbReference type="SMART" id="SM00387">
    <property type="entry name" value="HATPase_c"/>
    <property type="match status" value="1"/>
</dbReference>
<dbReference type="InterPro" id="IPR004358">
    <property type="entry name" value="Sig_transdc_His_kin-like_C"/>
</dbReference>
<evidence type="ECO:0000259" key="7">
    <source>
        <dbReference type="PROSITE" id="PS50109"/>
    </source>
</evidence>
<dbReference type="Gene3D" id="1.10.287.130">
    <property type="match status" value="1"/>
</dbReference>
<dbReference type="CDD" id="cd00082">
    <property type="entry name" value="HisKA"/>
    <property type="match status" value="1"/>
</dbReference>
<dbReference type="InterPro" id="IPR036097">
    <property type="entry name" value="HisK_dim/P_sf"/>
</dbReference>
<dbReference type="AlphaFoldDB" id="A0A4P6HG20"/>
<dbReference type="OrthoDB" id="5437363at2"/>
<keyword evidence="6" id="KW-1133">Transmembrane helix</keyword>
<feature type="domain" description="Histidine kinase" evidence="7">
    <location>
        <begin position="514"/>
        <end position="736"/>
    </location>
</feature>
<organism evidence="9 10">
    <name type="scientific">Solidesulfovibrio carbinolicus</name>
    <dbReference type="NCBI Taxonomy" id="296842"/>
    <lineage>
        <taxon>Bacteria</taxon>
        <taxon>Pseudomonadati</taxon>
        <taxon>Thermodesulfobacteriota</taxon>
        <taxon>Desulfovibrionia</taxon>
        <taxon>Desulfovibrionales</taxon>
        <taxon>Desulfovibrionaceae</taxon>
        <taxon>Solidesulfovibrio</taxon>
    </lineage>
</organism>
<comment type="catalytic activity">
    <reaction evidence="1">
        <text>ATP + protein L-histidine = ADP + protein N-phospho-L-histidine.</text>
        <dbReference type="EC" id="2.7.13.3"/>
    </reaction>
</comment>
<dbReference type="CDD" id="cd16922">
    <property type="entry name" value="HATPase_EvgS-ArcB-TorS-like"/>
    <property type="match status" value="1"/>
</dbReference>
<dbReference type="InterPro" id="IPR036890">
    <property type="entry name" value="HATPase_C_sf"/>
</dbReference>
<gene>
    <name evidence="9" type="ORF">C3Y92_01900</name>
</gene>
<dbReference type="SMART" id="SM00091">
    <property type="entry name" value="PAS"/>
    <property type="match status" value="1"/>
</dbReference>
<dbReference type="PANTHER" id="PTHR43047:SF64">
    <property type="entry name" value="HISTIDINE KINASE CONTAINING CHEY-HOMOLOGOUS RECEIVER DOMAIN AND PAS DOMAIN-RELATED"/>
    <property type="match status" value="1"/>
</dbReference>
<evidence type="ECO:0000313" key="10">
    <source>
        <dbReference type="Proteomes" id="UP000293296"/>
    </source>
</evidence>
<evidence type="ECO:0000256" key="4">
    <source>
        <dbReference type="ARBA" id="ARBA00022679"/>
    </source>
</evidence>
<evidence type="ECO:0000313" key="9">
    <source>
        <dbReference type="EMBL" id="QAZ66061.1"/>
    </source>
</evidence>
<feature type="transmembrane region" description="Helical" evidence="6">
    <location>
        <begin position="286"/>
        <end position="306"/>
    </location>
</feature>
<accession>A0A4P6HG20</accession>
<evidence type="ECO:0000259" key="8">
    <source>
        <dbReference type="PROSITE" id="PS50112"/>
    </source>
</evidence>
<dbReference type="CDD" id="cd00130">
    <property type="entry name" value="PAS"/>
    <property type="match status" value="1"/>
</dbReference>
<dbReference type="Pfam" id="PF02518">
    <property type="entry name" value="HATPase_c"/>
    <property type="match status" value="1"/>
</dbReference>
<protein>
    <recommendedName>
        <fullName evidence="2">histidine kinase</fullName>
        <ecNumber evidence="2">2.7.13.3</ecNumber>
    </recommendedName>
</protein>
<evidence type="ECO:0000256" key="2">
    <source>
        <dbReference type="ARBA" id="ARBA00012438"/>
    </source>
</evidence>
<dbReference type="SUPFAM" id="SSF47384">
    <property type="entry name" value="Homodimeric domain of signal transducing histidine kinase"/>
    <property type="match status" value="1"/>
</dbReference>
<dbReference type="Proteomes" id="UP000293296">
    <property type="component" value="Chromosome"/>
</dbReference>
<proteinExistence type="predicted"/>
<dbReference type="PANTHER" id="PTHR43047">
    <property type="entry name" value="TWO-COMPONENT HISTIDINE PROTEIN KINASE"/>
    <property type="match status" value="1"/>
</dbReference>
<evidence type="ECO:0000256" key="6">
    <source>
        <dbReference type="SAM" id="Phobius"/>
    </source>
</evidence>
<dbReference type="SMART" id="SM00388">
    <property type="entry name" value="HisKA"/>
    <property type="match status" value="1"/>
</dbReference>
<dbReference type="PRINTS" id="PR00344">
    <property type="entry name" value="BCTRLSENSOR"/>
</dbReference>
<dbReference type="SUPFAM" id="SSF55874">
    <property type="entry name" value="ATPase domain of HSP90 chaperone/DNA topoisomerase II/histidine kinase"/>
    <property type="match status" value="1"/>
</dbReference>
<keyword evidence="6" id="KW-0812">Transmembrane</keyword>
<dbReference type="InterPro" id="IPR005467">
    <property type="entry name" value="His_kinase_dom"/>
</dbReference>
<evidence type="ECO:0000256" key="5">
    <source>
        <dbReference type="ARBA" id="ARBA00022777"/>
    </source>
</evidence>
<dbReference type="InterPro" id="IPR003594">
    <property type="entry name" value="HATPase_dom"/>
</dbReference>
<dbReference type="KEGG" id="dcb:C3Y92_01900"/>
<dbReference type="NCBIfam" id="TIGR00229">
    <property type="entry name" value="sensory_box"/>
    <property type="match status" value="1"/>
</dbReference>
<dbReference type="Gene3D" id="3.30.450.20">
    <property type="entry name" value="PAS domain"/>
    <property type="match status" value="2"/>
</dbReference>
<dbReference type="Pfam" id="PF00512">
    <property type="entry name" value="HisKA"/>
    <property type="match status" value="1"/>
</dbReference>
<dbReference type="Gene3D" id="3.30.565.10">
    <property type="entry name" value="Histidine kinase-like ATPase, C-terminal domain"/>
    <property type="match status" value="1"/>
</dbReference>
<dbReference type="InterPro" id="IPR035965">
    <property type="entry name" value="PAS-like_dom_sf"/>
</dbReference>